<accession>A0A2U3KDY6</accession>
<dbReference type="AlphaFoldDB" id="A0A2U3KDY6"/>
<keyword evidence="1" id="KW-1133">Transmembrane helix</keyword>
<keyword evidence="1" id="KW-0812">Transmembrane</keyword>
<evidence type="ECO:0000313" key="2">
    <source>
        <dbReference type="EMBL" id="SPF37853.1"/>
    </source>
</evidence>
<reference evidence="3" key="1">
    <citation type="submission" date="2018-02" db="EMBL/GenBank/DDBJ databases">
        <authorList>
            <person name="Hausmann B."/>
        </authorList>
    </citation>
    <scope>NUCLEOTIDE SEQUENCE [LARGE SCALE GENOMIC DNA]</scope>
    <source>
        <strain evidence="3">Peat soil MAG SbA1</strain>
    </source>
</reference>
<protein>
    <recommendedName>
        <fullName evidence="4">Cell division protein FtsL</fullName>
    </recommendedName>
</protein>
<dbReference type="EMBL" id="OMOD01000099">
    <property type="protein sequence ID" value="SPF37853.1"/>
    <property type="molecule type" value="Genomic_DNA"/>
</dbReference>
<feature type="transmembrane region" description="Helical" evidence="1">
    <location>
        <begin position="53"/>
        <end position="72"/>
    </location>
</feature>
<dbReference type="Proteomes" id="UP000238701">
    <property type="component" value="Unassembled WGS sequence"/>
</dbReference>
<keyword evidence="1" id="KW-0472">Membrane</keyword>
<sequence>MMAAAAAAVRSAGPAVRRSFWTGTPEIYFSKAIDNSRLVKMEDPQRSHERRQFCAALVFFFLLVFGYTWQHFRAIEYGYQIEAAKRELSGLTEMNHALRLEDASLRNPERIDLLARRMGLTPPVPGQVIRMDAAAGDSQGPVMATAAPVTVIAGQ</sequence>
<organism evidence="2 3">
    <name type="scientific">Candidatus Sulfotelmatobacter kueseliae</name>
    <dbReference type="NCBI Taxonomy" id="2042962"/>
    <lineage>
        <taxon>Bacteria</taxon>
        <taxon>Pseudomonadati</taxon>
        <taxon>Acidobacteriota</taxon>
        <taxon>Terriglobia</taxon>
        <taxon>Terriglobales</taxon>
        <taxon>Candidatus Korobacteraceae</taxon>
        <taxon>Candidatus Sulfotelmatobacter</taxon>
    </lineage>
</organism>
<dbReference type="OrthoDB" id="129429at2"/>
<gene>
    <name evidence="2" type="ORF">SBA1_1880001</name>
</gene>
<name>A0A2U3KDY6_9BACT</name>
<proteinExistence type="predicted"/>
<evidence type="ECO:0000256" key="1">
    <source>
        <dbReference type="SAM" id="Phobius"/>
    </source>
</evidence>
<evidence type="ECO:0000313" key="3">
    <source>
        <dbReference type="Proteomes" id="UP000238701"/>
    </source>
</evidence>
<evidence type="ECO:0008006" key="4">
    <source>
        <dbReference type="Google" id="ProtNLM"/>
    </source>
</evidence>